<accession>A0A2A9CVS7</accession>
<dbReference type="PANTHER" id="PTHR48100">
    <property type="entry name" value="BROAD-SPECIFICITY PHOSPHATASE YOR283W-RELATED"/>
    <property type="match status" value="1"/>
</dbReference>
<dbReference type="InterPro" id="IPR050275">
    <property type="entry name" value="PGM_Phosphatase"/>
</dbReference>
<organism evidence="1 2">
    <name type="scientific">Propionicimonas paludicola</name>
    <dbReference type="NCBI Taxonomy" id="185243"/>
    <lineage>
        <taxon>Bacteria</taxon>
        <taxon>Bacillati</taxon>
        <taxon>Actinomycetota</taxon>
        <taxon>Actinomycetes</taxon>
        <taxon>Propionibacteriales</taxon>
        <taxon>Nocardioidaceae</taxon>
        <taxon>Propionicimonas</taxon>
    </lineage>
</organism>
<dbReference type="Gene3D" id="3.40.50.1240">
    <property type="entry name" value="Phosphoglycerate mutase-like"/>
    <property type="match status" value="1"/>
</dbReference>
<dbReference type="InterPro" id="IPR029033">
    <property type="entry name" value="His_PPase_superfam"/>
</dbReference>
<dbReference type="Pfam" id="PF00300">
    <property type="entry name" value="His_Phos_1"/>
    <property type="match status" value="1"/>
</dbReference>
<proteinExistence type="predicted"/>
<dbReference type="InterPro" id="IPR013078">
    <property type="entry name" value="His_Pase_superF_clade-1"/>
</dbReference>
<dbReference type="SMART" id="SM00855">
    <property type="entry name" value="PGAM"/>
    <property type="match status" value="1"/>
</dbReference>
<dbReference type="PANTHER" id="PTHR48100:SF51">
    <property type="entry name" value="PHOSPHOGLYCERATE MUTASE"/>
    <property type="match status" value="1"/>
</dbReference>
<comment type="caution">
    <text evidence="1">The sequence shown here is derived from an EMBL/GenBank/DDBJ whole genome shotgun (WGS) entry which is preliminary data.</text>
</comment>
<dbReference type="AlphaFoldDB" id="A0A2A9CVS7"/>
<evidence type="ECO:0000313" key="1">
    <source>
        <dbReference type="EMBL" id="PFG17689.1"/>
    </source>
</evidence>
<dbReference type="OrthoDB" id="3215466at2"/>
<name>A0A2A9CVS7_9ACTN</name>
<dbReference type="GO" id="GO:0016791">
    <property type="term" value="F:phosphatase activity"/>
    <property type="evidence" value="ECO:0007669"/>
    <property type="project" value="TreeGrafter"/>
</dbReference>
<dbReference type="SUPFAM" id="SSF53254">
    <property type="entry name" value="Phosphoglycerate mutase-like"/>
    <property type="match status" value="1"/>
</dbReference>
<dbReference type="Proteomes" id="UP000226079">
    <property type="component" value="Unassembled WGS sequence"/>
</dbReference>
<dbReference type="GO" id="GO:0005737">
    <property type="term" value="C:cytoplasm"/>
    <property type="evidence" value="ECO:0007669"/>
    <property type="project" value="TreeGrafter"/>
</dbReference>
<protein>
    <submittedName>
        <fullName evidence="1">Broad specificity phosphatase PhoE</fullName>
    </submittedName>
</protein>
<sequence>MNVVHLVRHGQVHNPEGILYGRLPGYGLSDLGQQMAQRLGEYFADAPLVHLVSSPLQRAQETMAPIAAGHPELTVTLDERVIEAANIFEGSSFGRYNQRLLRPSSLWRLRNPLRPSWGEPYQQILARMRTALADAATHAVDGEALIVSHELPIWMARSWAEGWPLVHDPRKRQARLASVTTFTFDGTELVGVRYAEPAGDLVPPKKRRFRPGA</sequence>
<gene>
    <name evidence="1" type="ORF">ATK74_2262</name>
</gene>
<dbReference type="CDD" id="cd07067">
    <property type="entry name" value="HP_PGM_like"/>
    <property type="match status" value="1"/>
</dbReference>
<keyword evidence="2" id="KW-1185">Reference proteome</keyword>
<dbReference type="RefSeq" id="WP_098461095.1">
    <property type="nucleotide sequence ID" value="NZ_PDJC01000001.1"/>
</dbReference>
<evidence type="ECO:0000313" key="2">
    <source>
        <dbReference type="Proteomes" id="UP000226079"/>
    </source>
</evidence>
<reference evidence="1 2" key="1">
    <citation type="submission" date="2017-10" db="EMBL/GenBank/DDBJ databases">
        <title>Sequencing the genomes of 1000 actinobacteria strains.</title>
        <authorList>
            <person name="Klenk H.-P."/>
        </authorList>
    </citation>
    <scope>NUCLEOTIDE SEQUENCE [LARGE SCALE GENOMIC DNA]</scope>
    <source>
        <strain evidence="1 2">DSM 15597</strain>
    </source>
</reference>
<dbReference type="EMBL" id="PDJC01000001">
    <property type="protein sequence ID" value="PFG17689.1"/>
    <property type="molecule type" value="Genomic_DNA"/>
</dbReference>